<evidence type="ECO:0008006" key="4">
    <source>
        <dbReference type="Google" id="ProtNLM"/>
    </source>
</evidence>
<protein>
    <recommendedName>
        <fullName evidence="4">Secreted protein</fullName>
    </recommendedName>
</protein>
<proteinExistence type="predicted"/>
<keyword evidence="3" id="KW-1185">Reference proteome</keyword>
<accession>A0ABR4KRK3</accession>
<gene>
    <name evidence="2" type="ORF">BJY01DRAFT_205036</name>
</gene>
<keyword evidence="1" id="KW-0732">Signal</keyword>
<sequence length="135" mass="15127">MSCSASACCFFQQVLGCVTETWAMFLTGLGRFGVGIRSAHHMSESIIHVRCPTRCYTWNDPSLNSRGRLLAAAEGRCLVSHECIHNTPSRLRKTRIIKTDSIWSGHPKSHPVTRPRMKEEGVGGVNCRHLIFLFL</sequence>
<evidence type="ECO:0000256" key="1">
    <source>
        <dbReference type="SAM" id="SignalP"/>
    </source>
</evidence>
<feature type="signal peptide" evidence="1">
    <location>
        <begin position="1"/>
        <end position="16"/>
    </location>
</feature>
<dbReference type="EMBL" id="JBFXLU010000013">
    <property type="protein sequence ID" value="KAL2854891.1"/>
    <property type="molecule type" value="Genomic_DNA"/>
</dbReference>
<name>A0ABR4KRK3_9EURO</name>
<comment type="caution">
    <text evidence="2">The sequence shown here is derived from an EMBL/GenBank/DDBJ whole genome shotgun (WGS) entry which is preliminary data.</text>
</comment>
<dbReference type="Proteomes" id="UP001610446">
    <property type="component" value="Unassembled WGS sequence"/>
</dbReference>
<organism evidence="2 3">
    <name type="scientific">Aspergillus pseudoustus</name>
    <dbReference type="NCBI Taxonomy" id="1810923"/>
    <lineage>
        <taxon>Eukaryota</taxon>
        <taxon>Fungi</taxon>
        <taxon>Dikarya</taxon>
        <taxon>Ascomycota</taxon>
        <taxon>Pezizomycotina</taxon>
        <taxon>Eurotiomycetes</taxon>
        <taxon>Eurotiomycetidae</taxon>
        <taxon>Eurotiales</taxon>
        <taxon>Aspergillaceae</taxon>
        <taxon>Aspergillus</taxon>
        <taxon>Aspergillus subgen. Nidulantes</taxon>
    </lineage>
</organism>
<evidence type="ECO:0000313" key="3">
    <source>
        <dbReference type="Proteomes" id="UP001610446"/>
    </source>
</evidence>
<reference evidence="2 3" key="1">
    <citation type="submission" date="2024-07" db="EMBL/GenBank/DDBJ databases">
        <title>Section-level genome sequencing and comparative genomics of Aspergillus sections Usti and Cavernicolus.</title>
        <authorList>
            <consortium name="Lawrence Berkeley National Laboratory"/>
            <person name="Nybo J.L."/>
            <person name="Vesth T.C."/>
            <person name="Theobald S."/>
            <person name="Frisvad J.C."/>
            <person name="Larsen T.O."/>
            <person name="Kjaerboelling I."/>
            <person name="Rothschild-Mancinelli K."/>
            <person name="Lyhne E.K."/>
            <person name="Kogle M.E."/>
            <person name="Barry K."/>
            <person name="Clum A."/>
            <person name="Na H."/>
            <person name="Ledsgaard L."/>
            <person name="Lin J."/>
            <person name="Lipzen A."/>
            <person name="Kuo A."/>
            <person name="Riley R."/>
            <person name="Mondo S."/>
            <person name="Labutti K."/>
            <person name="Haridas S."/>
            <person name="Pangalinan J."/>
            <person name="Salamov A.A."/>
            <person name="Simmons B.A."/>
            <person name="Magnuson J.K."/>
            <person name="Chen J."/>
            <person name="Drula E."/>
            <person name="Henrissat B."/>
            <person name="Wiebenga A."/>
            <person name="Lubbers R.J."/>
            <person name="Gomes A.C."/>
            <person name="Makela M.R."/>
            <person name="Stajich J."/>
            <person name="Grigoriev I.V."/>
            <person name="Mortensen U.H."/>
            <person name="De Vries R.P."/>
            <person name="Baker S.E."/>
            <person name="Andersen M.R."/>
        </authorList>
    </citation>
    <scope>NUCLEOTIDE SEQUENCE [LARGE SCALE GENOMIC DNA]</scope>
    <source>
        <strain evidence="2 3">CBS 123904</strain>
    </source>
</reference>
<feature type="chain" id="PRO_5047444186" description="Secreted protein" evidence="1">
    <location>
        <begin position="17"/>
        <end position="135"/>
    </location>
</feature>
<evidence type="ECO:0000313" key="2">
    <source>
        <dbReference type="EMBL" id="KAL2854891.1"/>
    </source>
</evidence>